<reference evidence="2" key="2">
    <citation type="journal article" date="2015" name="Data Brief">
        <title>Shoot transcriptome of the giant reed, Arundo donax.</title>
        <authorList>
            <person name="Barrero R.A."/>
            <person name="Guerrero F.D."/>
            <person name="Moolhuijzen P."/>
            <person name="Goolsby J.A."/>
            <person name="Tidwell J."/>
            <person name="Bellgard S.E."/>
            <person name="Bellgard M.I."/>
        </authorList>
    </citation>
    <scope>NUCLEOTIDE SEQUENCE</scope>
    <source>
        <tissue evidence="2">Shoot tissue taken approximately 20 cm above the soil surface</tissue>
    </source>
</reference>
<organism evidence="2">
    <name type="scientific">Arundo donax</name>
    <name type="common">Giant reed</name>
    <name type="synonym">Donax arundinaceus</name>
    <dbReference type="NCBI Taxonomy" id="35708"/>
    <lineage>
        <taxon>Eukaryota</taxon>
        <taxon>Viridiplantae</taxon>
        <taxon>Streptophyta</taxon>
        <taxon>Embryophyta</taxon>
        <taxon>Tracheophyta</taxon>
        <taxon>Spermatophyta</taxon>
        <taxon>Magnoliopsida</taxon>
        <taxon>Liliopsida</taxon>
        <taxon>Poales</taxon>
        <taxon>Poaceae</taxon>
        <taxon>PACMAD clade</taxon>
        <taxon>Arundinoideae</taxon>
        <taxon>Arundineae</taxon>
        <taxon>Arundo</taxon>
    </lineage>
</organism>
<accession>A0A0A9APS4</accession>
<name>A0A0A9APS4_ARUDO</name>
<dbReference type="AlphaFoldDB" id="A0A0A9APS4"/>
<evidence type="ECO:0000256" key="1">
    <source>
        <dbReference type="SAM" id="Phobius"/>
    </source>
</evidence>
<reference evidence="2" key="1">
    <citation type="submission" date="2014-09" db="EMBL/GenBank/DDBJ databases">
        <authorList>
            <person name="Magalhaes I.L.F."/>
            <person name="Oliveira U."/>
            <person name="Santos F.R."/>
            <person name="Vidigal T.H.D.A."/>
            <person name="Brescovit A.D."/>
            <person name="Santos A.J."/>
        </authorList>
    </citation>
    <scope>NUCLEOTIDE SEQUENCE</scope>
    <source>
        <tissue evidence="2">Shoot tissue taken approximately 20 cm above the soil surface</tissue>
    </source>
</reference>
<keyword evidence="1" id="KW-1133">Transmembrane helix</keyword>
<dbReference type="EMBL" id="GBRH01246002">
    <property type="protein sequence ID" value="JAD51893.1"/>
    <property type="molecule type" value="Transcribed_RNA"/>
</dbReference>
<proteinExistence type="predicted"/>
<keyword evidence="1" id="KW-0812">Transmembrane</keyword>
<keyword evidence="1" id="KW-0472">Membrane</keyword>
<evidence type="ECO:0000313" key="2">
    <source>
        <dbReference type="EMBL" id="JAD51893.1"/>
    </source>
</evidence>
<feature type="transmembrane region" description="Helical" evidence="1">
    <location>
        <begin position="26"/>
        <end position="44"/>
    </location>
</feature>
<protein>
    <submittedName>
        <fullName evidence="2">Uncharacterized protein</fullName>
    </submittedName>
</protein>
<sequence length="58" mass="7083">MHKTFYCILKMIFIQYYHQLTGPNNISIYAILLSFSLFYPFRFIQCSAHLQWIVFGEW</sequence>